<dbReference type="EMBL" id="BMMM01000016">
    <property type="protein sequence ID" value="GGN83088.1"/>
    <property type="molecule type" value="Genomic_DNA"/>
</dbReference>
<protein>
    <recommendedName>
        <fullName evidence="3">GntR family transcriptional regulator</fullName>
    </recommendedName>
</protein>
<keyword evidence="2" id="KW-1185">Reference proteome</keyword>
<evidence type="ECO:0000313" key="1">
    <source>
        <dbReference type="EMBL" id="GGN83088.1"/>
    </source>
</evidence>
<gene>
    <name evidence="1" type="ORF">GCM10011579_071480</name>
</gene>
<evidence type="ECO:0000313" key="2">
    <source>
        <dbReference type="Proteomes" id="UP000600365"/>
    </source>
</evidence>
<comment type="caution">
    <text evidence="1">The sequence shown here is derived from an EMBL/GenBank/DDBJ whole genome shotgun (WGS) entry which is preliminary data.</text>
</comment>
<dbReference type="AlphaFoldDB" id="A0A917YBJ6"/>
<sequence length="93" mass="9535">MITAIRDHLPGAVVHGAAAGLHLLITFAGGRPPTWTDTDLAAASLARGVKAHPLSWHRHRPGPPGLLLGYAASPATAIAEGVTAIGDALRDLH</sequence>
<dbReference type="InterPro" id="IPR015424">
    <property type="entry name" value="PyrdxlP-dep_Trfase"/>
</dbReference>
<dbReference type="SUPFAM" id="SSF53383">
    <property type="entry name" value="PLP-dependent transferases"/>
    <property type="match status" value="1"/>
</dbReference>
<reference evidence="1 2" key="1">
    <citation type="journal article" date="2014" name="Int. J. Syst. Evol. Microbiol.">
        <title>Complete genome sequence of Corynebacterium casei LMG S-19264T (=DSM 44701T), isolated from a smear-ripened cheese.</title>
        <authorList>
            <consortium name="US DOE Joint Genome Institute (JGI-PGF)"/>
            <person name="Walter F."/>
            <person name="Albersmeier A."/>
            <person name="Kalinowski J."/>
            <person name="Ruckert C."/>
        </authorList>
    </citation>
    <scope>NUCLEOTIDE SEQUENCE [LARGE SCALE GENOMIC DNA]</scope>
    <source>
        <strain evidence="1 2">CGMCC 4.7111</strain>
    </source>
</reference>
<evidence type="ECO:0008006" key="3">
    <source>
        <dbReference type="Google" id="ProtNLM"/>
    </source>
</evidence>
<dbReference type="Proteomes" id="UP000600365">
    <property type="component" value="Unassembled WGS sequence"/>
</dbReference>
<proteinExistence type="predicted"/>
<dbReference type="Gene3D" id="3.90.1150.10">
    <property type="entry name" value="Aspartate Aminotransferase, domain 1"/>
    <property type="match status" value="1"/>
</dbReference>
<accession>A0A917YBJ6</accession>
<dbReference type="InterPro" id="IPR015422">
    <property type="entry name" value="PyrdxlP-dep_Trfase_small"/>
</dbReference>
<organism evidence="1 2">
    <name type="scientific">Streptomyces albiflavescens</name>
    <dbReference type="NCBI Taxonomy" id="1623582"/>
    <lineage>
        <taxon>Bacteria</taxon>
        <taxon>Bacillati</taxon>
        <taxon>Actinomycetota</taxon>
        <taxon>Actinomycetes</taxon>
        <taxon>Kitasatosporales</taxon>
        <taxon>Streptomycetaceae</taxon>
        <taxon>Streptomyces</taxon>
    </lineage>
</organism>
<name>A0A917YBJ6_9ACTN</name>